<evidence type="ECO:0000313" key="3">
    <source>
        <dbReference type="EMBL" id="SDG70984.1"/>
    </source>
</evidence>
<dbReference type="Pfam" id="PF03432">
    <property type="entry name" value="Relaxase"/>
    <property type="match status" value="1"/>
</dbReference>
<sequence length="312" mass="35786">MIGKIMIGSSFGGAVRYVMQKEQAIVLHGEGVRTHDVKSAIHDFNAQRQMNPELGKAVGHLVLSWSSFDKDKLSQKIMVERAAEYMAKMKIQNTQYLIVEHRDTNQPHIHILYNRVDNAGKSISDRFQKRINQKVCKEMTMKHGYYMGKGKTLVNRARLKGIDKARYELAGQIKMASRSAVNWKQLEGALSSKGIGIIYKYKSGTNQMQGISFEKDGTVLKGSKVDRSMSFPALDRTLRENFQHQMAVRRRMLDQGILPPAQEKMLTHRYGLPHCREENLLKDLMDPVTQHDTINPNLRRKQKRKKSRGLHL</sequence>
<accession>A0A1G7WGJ1</accession>
<dbReference type="InterPro" id="IPR005094">
    <property type="entry name" value="Endonuclease_MobA/VirD2"/>
</dbReference>
<name>A0A1G7WGJ1_9BACT</name>
<evidence type="ECO:0000259" key="2">
    <source>
        <dbReference type="Pfam" id="PF03432"/>
    </source>
</evidence>
<dbReference type="Proteomes" id="UP000198748">
    <property type="component" value="Unassembled WGS sequence"/>
</dbReference>
<feature type="domain" description="MobA/VirD2-like nuclease" evidence="2">
    <location>
        <begin position="17"/>
        <end position="144"/>
    </location>
</feature>
<evidence type="ECO:0000256" key="1">
    <source>
        <dbReference type="SAM" id="MobiDB-lite"/>
    </source>
</evidence>
<dbReference type="AlphaFoldDB" id="A0A1G7WGJ1"/>
<organism evidence="3 4">
    <name type="scientific">Dyadobacter soli</name>
    <dbReference type="NCBI Taxonomy" id="659014"/>
    <lineage>
        <taxon>Bacteria</taxon>
        <taxon>Pseudomonadati</taxon>
        <taxon>Bacteroidota</taxon>
        <taxon>Cytophagia</taxon>
        <taxon>Cytophagales</taxon>
        <taxon>Spirosomataceae</taxon>
        <taxon>Dyadobacter</taxon>
    </lineage>
</organism>
<dbReference type="STRING" id="659014.SAMN04487996_12236"/>
<evidence type="ECO:0000313" key="4">
    <source>
        <dbReference type="Proteomes" id="UP000198748"/>
    </source>
</evidence>
<feature type="region of interest" description="Disordered" evidence="1">
    <location>
        <begin position="288"/>
        <end position="312"/>
    </location>
</feature>
<keyword evidence="4" id="KW-1185">Reference proteome</keyword>
<proteinExistence type="predicted"/>
<feature type="compositionally biased region" description="Basic residues" evidence="1">
    <location>
        <begin position="298"/>
        <end position="312"/>
    </location>
</feature>
<dbReference type="EMBL" id="FNAN01000022">
    <property type="protein sequence ID" value="SDG70984.1"/>
    <property type="molecule type" value="Genomic_DNA"/>
</dbReference>
<gene>
    <name evidence="3" type="ORF">SAMN04487996_12236</name>
</gene>
<reference evidence="4" key="1">
    <citation type="submission" date="2016-10" db="EMBL/GenBank/DDBJ databases">
        <authorList>
            <person name="Varghese N."/>
            <person name="Submissions S."/>
        </authorList>
    </citation>
    <scope>NUCLEOTIDE SEQUENCE [LARGE SCALE GENOMIC DNA]</scope>
    <source>
        <strain evidence="4">DSM 25329</strain>
    </source>
</reference>
<protein>
    <submittedName>
        <fullName evidence="3">Relaxase/Mobilisation nuclease domain-containing protein</fullName>
    </submittedName>
</protein>